<dbReference type="EMBL" id="RJGP01000156">
    <property type="protein sequence ID" value="RVZ39895.1"/>
    <property type="molecule type" value="Genomic_DNA"/>
</dbReference>
<organism evidence="2 3">
    <name type="scientific">Helicobacter pylori</name>
    <name type="common">Campylobacter pylori</name>
    <dbReference type="NCBI Taxonomy" id="210"/>
    <lineage>
        <taxon>Bacteria</taxon>
        <taxon>Pseudomonadati</taxon>
        <taxon>Campylobacterota</taxon>
        <taxon>Epsilonproteobacteria</taxon>
        <taxon>Campylobacterales</taxon>
        <taxon>Helicobacteraceae</taxon>
        <taxon>Helicobacter</taxon>
    </lineage>
</organism>
<reference evidence="2 3" key="1">
    <citation type="submission" date="2018-11" db="EMBL/GenBank/DDBJ databases">
        <title>Genetic determinants and prediction of antibiotic resistance phenotypes in Helicobacter pylori.</title>
        <authorList>
            <person name="Wagner K."/>
        </authorList>
    </citation>
    <scope>NUCLEOTIDE SEQUENCE [LARGE SCALE GENOMIC DNA]</scope>
    <source>
        <strain evidence="2 3">ZH70</strain>
    </source>
</reference>
<evidence type="ECO:0000256" key="1">
    <source>
        <dbReference type="SAM" id="Phobius"/>
    </source>
</evidence>
<evidence type="ECO:0000313" key="3">
    <source>
        <dbReference type="Proteomes" id="UP000289022"/>
    </source>
</evidence>
<comment type="caution">
    <text evidence="2">The sequence shown here is derived from an EMBL/GenBank/DDBJ whole genome shotgun (WGS) entry which is preliminary data.</text>
</comment>
<sequence>MKNLKSLLSFLLASFWVAIPLIALYACACAIATFIENDYGMSASKAIVYNTPWFNFLHAYLLVVLIGTFIKSKALERKRYASLFFHSSLIFIILGAAITRFFGVEGLMHVRENSAQSSFESADTYLNITLNDEKKLSLKTPLTFYHSKRLRPIHATLDHKPLILEPLEIYKQNAIKKDDA</sequence>
<feature type="transmembrane region" description="Helical" evidence="1">
    <location>
        <begin position="82"/>
        <end position="103"/>
    </location>
</feature>
<dbReference type="PROSITE" id="PS51257">
    <property type="entry name" value="PROKAR_LIPOPROTEIN"/>
    <property type="match status" value="1"/>
</dbReference>
<protein>
    <submittedName>
        <fullName evidence="2">Cytochrome C biogenesis protein</fullName>
    </submittedName>
</protein>
<gene>
    <name evidence="2" type="ORF">EC518_04370</name>
</gene>
<feature type="non-terminal residue" evidence="2">
    <location>
        <position position="180"/>
    </location>
</feature>
<name>A0A438XPS1_HELPX</name>
<keyword evidence="1" id="KW-1133">Transmembrane helix</keyword>
<dbReference type="Proteomes" id="UP000289022">
    <property type="component" value="Unassembled WGS sequence"/>
</dbReference>
<evidence type="ECO:0000313" key="2">
    <source>
        <dbReference type="EMBL" id="RVZ39895.1"/>
    </source>
</evidence>
<keyword evidence="1" id="KW-0812">Transmembrane</keyword>
<proteinExistence type="predicted"/>
<accession>A0A438XPS1</accession>
<dbReference type="AlphaFoldDB" id="A0A438XPS1"/>
<feature type="transmembrane region" description="Helical" evidence="1">
    <location>
        <begin position="53"/>
        <end position="70"/>
    </location>
</feature>
<keyword evidence="1" id="KW-0472">Membrane</keyword>